<organism evidence="2 3">
    <name type="scientific">Paenibacillus allorhizosphaerae</name>
    <dbReference type="NCBI Taxonomy" id="2849866"/>
    <lineage>
        <taxon>Bacteria</taxon>
        <taxon>Bacillati</taxon>
        <taxon>Bacillota</taxon>
        <taxon>Bacilli</taxon>
        <taxon>Bacillales</taxon>
        <taxon>Paenibacillaceae</taxon>
        <taxon>Paenibacillus</taxon>
    </lineage>
</organism>
<gene>
    <name evidence="2" type="ORF">PAECIP111802_01615</name>
</gene>
<keyword evidence="3" id="KW-1185">Reference proteome</keyword>
<accession>A0ABM8VE76</accession>
<evidence type="ECO:0000259" key="1">
    <source>
        <dbReference type="Pfam" id="PF06527"/>
    </source>
</evidence>
<evidence type="ECO:0000313" key="2">
    <source>
        <dbReference type="EMBL" id="CAG7630060.1"/>
    </source>
</evidence>
<sequence length="520" mass="60199">MLQHFVTPPPLPDEDIRSIIFRYHKESGSQNFIKTARKILGKDTGLNALFTTNIGKFLNAIPGKNSYDFTNFIFDHTYLPIFRIFLSRVKQKSVLEMLYVCNESNSQIQIGQTSNISTEINYCPLCSIEDYYTNGVCYIHRIHQIKDLNMCYKHKIDLLSKCTKCNKSFANKKGTELLTTPQCNNCGTKFEKYAFHVKGDELKSNVLQDIEFLLAYKDEINCEIMKGLNFHYALANDLVLKKGAFKEKEYIEYLNSQFEEEKLASVNISTSSSVRAFSLNSLGLKQWSVILQILNMRLFAGSAEAFLTRPLPIIASNIPLVDETPIECHNPSCLSLINGFKRTYDPKAKSYDQIYTCPVCGIIFSSKRSKRFNSVVIIQKPLIQRNGEKRVFYPKRTREWFVRLVQLYDQSGISKNNAIELGCSLETFKKYIKMYHQNNEDLICFTSLRINTDYIKCRCEEIEKQVIEVKKSNPNITRNQLLDVIGKAQYDFLIKYDYEWTEANFPKRVSGYRLPLAEFQ</sequence>
<dbReference type="RefSeq" id="WP_218097937.1">
    <property type="nucleotide sequence ID" value="NZ_CAJVCE010000003.1"/>
</dbReference>
<name>A0ABM8VE76_9BACL</name>
<proteinExistence type="predicted"/>
<dbReference type="InterPro" id="IPR009492">
    <property type="entry name" value="TniQ"/>
</dbReference>
<feature type="domain" description="TniQ" evidence="1">
    <location>
        <begin position="6"/>
        <end position="158"/>
    </location>
</feature>
<dbReference type="Pfam" id="PF06527">
    <property type="entry name" value="TniQ"/>
    <property type="match status" value="1"/>
</dbReference>
<reference evidence="2 3" key="1">
    <citation type="submission" date="2021-06" db="EMBL/GenBank/DDBJ databases">
        <authorList>
            <person name="Criscuolo A."/>
        </authorList>
    </citation>
    <scope>NUCLEOTIDE SEQUENCE [LARGE SCALE GENOMIC DNA]</scope>
    <source>
        <strain evidence="3">CIP 111802</strain>
    </source>
</reference>
<evidence type="ECO:0000313" key="3">
    <source>
        <dbReference type="Proteomes" id="UP000730618"/>
    </source>
</evidence>
<protein>
    <recommendedName>
        <fullName evidence="1">TniQ domain-containing protein</fullName>
    </recommendedName>
</protein>
<dbReference type="EMBL" id="CAJVCE010000003">
    <property type="protein sequence ID" value="CAG7630060.1"/>
    <property type="molecule type" value="Genomic_DNA"/>
</dbReference>
<dbReference type="Proteomes" id="UP000730618">
    <property type="component" value="Unassembled WGS sequence"/>
</dbReference>
<comment type="caution">
    <text evidence="2">The sequence shown here is derived from an EMBL/GenBank/DDBJ whole genome shotgun (WGS) entry which is preliminary data.</text>
</comment>